<evidence type="ECO:0000313" key="2">
    <source>
        <dbReference type="EMBL" id="KLT72471.1"/>
    </source>
</evidence>
<dbReference type="GO" id="GO:0005886">
    <property type="term" value="C:plasma membrane"/>
    <property type="evidence" value="ECO:0007669"/>
    <property type="project" value="TreeGrafter"/>
</dbReference>
<gene>
    <name evidence="2" type="ORF">PL75_07970</name>
</gene>
<feature type="transmembrane region" description="Helical" evidence="1">
    <location>
        <begin position="5"/>
        <end position="25"/>
    </location>
</feature>
<protein>
    <submittedName>
        <fullName evidence="2">Membrane protein</fullName>
    </submittedName>
</protein>
<dbReference type="EMBL" id="JTDO01000012">
    <property type="protein sequence ID" value="KLT72471.1"/>
    <property type="molecule type" value="Genomic_DNA"/>
</dbReference>
<dbReference type="InterPro" id="IPR007401">
    <property type="entry name" value="DUF454"/>
</dbReference>
<evidence type="ECO:0000256" key="1">
    <source>
        <dbReference type="SAM" id="Phobius"/>
    </source>
</evidence>
<dbReference type="PIRSF" id="PIRSF016789">
    <property type="entry name" value="DUF454"/>
    <property type="match status" value="1"/>
</dbReference>
<dbReference type="OrthoDB" id="9816293at2"/>
<accession>A0A0J0YQR4</accession>
<keyword evidence="1" id="KW-0472">Membrane</keyword>
<proteinExistence type="predicted"/>
<dbReference type="Pfam" id="PF04304">
    <property type="entry name" value="DUF454"/>
    <property type="match status" value="1"/>
</dbReference>
<feature type="transmembrane region" description="Helical" evidence="1">
    <location>
        <begin position="72"/>
        <end position="90"/>
    </location>
</feature>
<reference evidence="2 3" key="1">
    <citation type="submission" date="2014-11" db="EMBL/GenBank/DDBJ databases">
        <title>Genome of a novel goose pathogen.</title>
        <authorList>
            <person name="Hansen C.M."/>
            <person name="Hueffer K."/>
            <person name="Choi S.C."/>
        </authorList>
    </citation>
    <scope>NUCLEOTIDE SEQUENCE [LARGE SCALE GENOMIC DNA]</scope>
    <source>
        <strain evidence="2 3">KH1503</strain>
    </source>
</reference>
<organism evidence="2 3">
    <name type="scientific">Neisseria arctica</name>
    <dbReference type="NCBI Taxonomy" id="1470200"/>
    <lineage>
        <taxon>Bacteria</taxon>
        <taxon>Pseudomonadati</taxon>
        <taxon>Pseudomonadota</taxon>
        <taxon>Betaproteobacteria</taxon>
        <taxon>Neisseriales</taxon>
        <taxon>Neisseriaceae</taxon>
        <taxon>Neisseria</taxon>
    </lineage>
</organism>
<dbReference type="STRING" id="1470200.PL75_07970"/>
<evidence type="ECO:0000313" key="3">
    <source>
        <dbReference type="Proteomes" id="UP000036027"/>
    </source>
</evidence>
<dbReference type="Proteomes" id="UP000036027">
    <property type="component" value="Unassembled WGS sequence"/>
</dbReference>
<dbReference type="PANTHER" id="PTHR35813">
    <property type="entry name" value="INNER MEMBRANE PROTEIN YBAN"/>
    <property type="match status" value="1"/>
</dbReference>
<comment type="caution">
    <text evidence="2">The sequence shown here is derived from an EMBL/GenBank/DDBJ whole genome shotgun (WGS) entry which is preliminary data.</text>
</comment>
<dbReference type="AlphaFoldDB" id="A0A0J0YQR4"/>
<keyword evidence="3" id="KW-1185">Reference proteome</keyword>
<keyword evidence="1" id="KW-1133">Transmembrane helix</keyword>
<name>A0A0J0YQR4_9NEIS</name>
<feature type="transmembrane region" description="Helical" evidence="1">
    <location>
        <begin position="96"/>
        <end position="113"/>
    </location>
</feature>
<dbReference type="PANTHER" id="PTHR35813:SF1">
    <property type="entry name" value="INNER MEMBRANE PROTEIN YBAN"/>
    <property type="match status" value="1"/>
</dbReference>
<keyword evidence="1" id="KW-0812">Transmembrane</keyword>
<dbReference type="PATRIC" id="fig|1470200.3.peg.500"/>
<dbReference type="RefSeq" id="WP_047761401.1">
    <property type="nucleotide sequence ID" value="NZ_CP091510.1"/>
</dbReference>
<sequence>MIRWLFAGCGIIALTLGIIGIFLPILPTTPFVLLAAGCWAKSSPHFHHWLSRHRYFGPIIKNWETRRAIPKKAKYLAFSMMAFSCLLLWVRFPMQWWIAIATMVCISVAFWMWRLPDA</sequence>